<evidence type="ECO:0008006" key="3">
    <source>
        <dbReference type="Google" id="ProtNLM"/>
    </source>
</evidence>
<dbReference type="Proteomes" id="UP000272729">
    <property type="component" value="Unassembled WGS sequence"/>
</dbReference>
<evidence type="ECO:0000313" key="2">
    <source>
        <dbReference type="Proteomes" id="UP000272729"/>
    </source>
</evidence>
<reference evidence="1 2" key="1">
    <citation type="submission" date="2018-10" db="EMBL/GenBank/DDBJ databases">
        <title>Sequencing the genomes of 1000 actinobacteria strains.</title>
        <authorList>
            <person name="Klenk H.-P."/>
        </authorList>
    </citation>
    <scope>NUCLEOTIDE SEQUENCE [LARGE SCALE GENOMIC DNA]</scope>
    <source>
        <strain evidence="1 2">DSM 43911</strain>
    </source>
</reference>
<dbReference type="RefSeq" id="WP_147459493.1">
    <property type="nucleotide sequence ID" value="NZ_JBIUBA010000003.1"/>
</dbReference>
<proteinExistence type="predicted"/>
<sequence>MSTAAPRASEVSAFGEALTAVGSVRIDLDGLWRLWAATAPRLVGDPDQTAVLDAVLRELAVSGLIELPVGSWDRTTVPPLPRFINVPIARKVRGTKPWRSFPWRGQLGWVSSLPALSEQVFHDLVAINDWLGRTEHSAVPVVPVRYRSAEIFGKEKRLDELSRGSTFGPGRLSFELLACVRIPPPLPAAQVGDGADLLVVENSDTYWVAVEQLRHSSDHDVGLVAWGSGKSFPAQVISLGVDVAGRGPVTGAIWYWGDFDPPGLAIASAAAAMSTDLLIRPAVGLWEAMSGLPPQDAGEVDWSNAGGRDWLGPDLWNQLVAIRNASGRLAQEAVPPATVLRWAIDLRRGQR</sequence>
<name>A0A495XKN9_9PSEU</name>
<accession>A0A495XKN9</accession>
<evidence type="ECO:0000313" key="1">
    <source>
        <dbReference type="EMBL" id="RKT74452.1"/>
    </source>
</evidence>
<dbReference type="EMBL" id="RBXR01000001">
    <property type="protein sequence ID" value="RKT74452.1"/>
    <property type="molecule type" value="Genomic_DNA"/>
</dbReference>
<protein>
    <recommendedName>
        <fullName evidence="3">Wadjet protein JetD C-terminal domain-containing protein</fullName>
    </recommendedName>
</protein>
<comment type="caution">
    <text evidence="1">The sequence shown here is derived from an EMBL/GenBank/DDBJ whole genome shotgun (WGS) entry which is preliminary data.</text>
</comment>
<keyword evidence="2" id="KW-1185">Reference proteome</keyword>
<gene>
    <name evidence="1" type="ORF">DFJ66_7811</name>
</gene>
<organism evidence="1 2">
    <name type="scientific">Saccharothrix variisporea</name>
    <dbReference type="NCBI Taxonomy" id="543527"/>
    <lineage>
        <taxon>Bacteria</taxon>
        <taxon>Bacillati</taxon>
        <taxon>Actinomycetota</taxon>
        <taxon>Actinomycetes</taxon>
        <taxon>Pseudonocardiales</taxon>
        <taxon>Pseudonocardiaceae</taxon>
        <taxon>Saccharothrix</taxon>
    </lineage>
</organism>
<dbReference type="AlphaFoldDB" id="A0A495XKN9"/>
<dbReference type="OrthoDB" id="8263792at2"/>